<dbReference type="InterPro" id="IPR006016">
    <property type="entry name" value="UspA"/>
</dbReference>
<protein>
    <recommendedName>
        <fullName evidence="2">UspA domain-containing protein</fullName>
    </recommendedName>
</protein>
<dbReference type="AlphaFoldDB" id="A0A1V0B3Q7"/>
<dbReference type="STRING" id="1931241.BVH74_07025"/>
<dbReference type="Proteomes" id="UP000243488">
    <property type="component" value="Chromosome"/>
</dbReference>
<evidence type="ECO:0000256" key="1">
    <source>
        <dbReference type="ARBA" id="ARBA00008791"/>
    </source>
</evidence>
<feature type="domain" description="UspA" evidence="2">
    <location>
        <begin position="177"/>
        <end position="261"/>
    </location>
</feature>
<dbReference type="Pfam" id="PF00582">
    <property type="entry name" value="Usp"/>
    <property type="match status" value="2"/>
</dbReference>
<name>A0A1V0B3Q7_9GAMM</name>
<keyword evidence="4" id="KW-1185">Reference proteome</keyword>
<dbReference type="Gene3D" id="3.40.50.12370">
    <property type="match status" value="1"/>
</dbReference>
<dbReference type="PANTHER" id="PTHR46268:SF26">
    <property type="entry name" value="UNIVERSAL STRESS PROTEIN MJ0577"/>
    <property type="match status" value="1"/>
</dbReference>
<evidence type="ECO:0000313" key="4">
    <source>
        <dbReference type="Proteomes" id="UP000243488"/>
    </source>
</evidence>
<dbReference type="PANTHER" id="PTHR46268">
    <property type="entry name" value="STRESS RESPONSE PROTEIN NHAX"/>
    <property type="match status" value="1"/>
</dbReference>
<dbReference type="SUPFAM" id="SSF52402">
    <property type="entry name" value="Adenine nucleotide alpha hydrolases-like"/>
    <property type="match status" value="2"/>
</dbReference>
<gene>
    <name evidence="3" type="ORF">BVH74_07025</name>
</gene>
<evidence type="ECO:0000313" key="3">
    <source>
        <dbReference type="EMBL" id="AQZ94520.1"/>
    </source>
</evidence>
<accession>A0A1V0B3Q7</accession>
<dbReference type="CDD" id="cd00293">
    <property type="entry name" value="USP-like"/>
    <property type="match status" value="2"/>
</dbReference>
<dbReference type="KEGG" id="ppha:BVH74_07025"/>
<proteinExistence type="inferred from homology"/>
<comment type="similarity">
    <text evidence="1">Belongs to the universal stress protein A family.</text>
</comment>
<dbReference type="InterPro" id="IPR006015">
    <property type="entry name" value="Universal_stress_UspA"/>
</dbReference>
<feature type="domain" description="UspA" evidence="2">
    <location>
        <begin position="33"/>
        <end position="131"/>
    </location>
</feature>
<dbReference type="RefSeq" id="WP_080049373.1">
    <property type="nucleotide sequence ID" value="NZ_CP020100.1"/>
</dbReference>
<dbReference type="PRINTS" id="PR01438">
    <property type="entry name" value="UNVRSLSTRESS"/>
</dbReference>
<dbReference type="EMBL" id="CP020100">
    <property type="protein sequence ID" value="AQZ94520.1"/>
    <property type="molecule type" value="Genomic_DNA"/>
</dbReference>
<sequence length="263" mass="28393">MLAHCILSVDYSADWNKTLDHLPAIKPLLGLERLTLVYVVETHKRPHIEDSGASAESRLKALSAQLSKDLGIGVDYEVRRGFAASEVLEAARKLKANGIITLNKSHSSGREFFLGNIAMNLARMTRLPLLMLSSDGAVVEPDAPILFATDGSTANHNAQNCFEAFMKQGGHGLAVWVDSDEHDDAEAAQHVLNDLTGRYPHVAARRLKGTASREIADLSQDERAALVIVGKRGSTPIAELMLGSTAENIARACRQPVLLVPSA</sequence>
<reference evidence="3 4" key="1">
    <citation type="submission" date="2017-03" db="EMBL/GenBank/DDBJ databases">
        <title>Complete genome sequence of the novel DNRA strain Pseudomonas sp. S-6-2 isolated from Chinese polluted river sediment. Journal of Biotechnology.</title>
        <authorList>
            <person name="Li J."/>
            <person name="Xiang F."/>
            <person name="Wang L."/>
            <person name="Xi L."/>
            <person name="Liu J."/>
        </authorList>
    </citation>
    <scope>NUCLEOTIDE SEQUENCE [LARGE SCALE GENOMIC DNA]</scope>
    <source>
        <strain evidence="3 4">S-6-2</strain>
    </source>
</reference>
<evidence type="ECO:0000259" key="2">
    <source>
        <dbReference type="Pfam" id="PF00582"/>
    </source>
</evidence>
<organism evidence="3 4">
    <name type="scientific">Halopseudomonas phragmitis</name>
    <dbReference type="NCBI Taxonomy" id="1931241"/>
    <lineage>
        <taxon>Bacteria</taxon>
        <taxon>Pseudomonadati</taxon>
        <taxon>Pseudomonadota</taxon>
        <taxon>Gammaproteobacteria</taxon>
        <taxon>Pseudomonadales</taxon>
        <taxon>Pseudomonadaceae</taxon>
        <taxon>Halopseudomonas</taxon>
    </lineage>
</organism>